<dbReference type="WBParaSite" id="L893_g33155.t1">
    <property type="protein sequence ID" value="L893_g33155.t1"/>
    <property type="gene ID" value="L893_g33155"/>
</dbReference>
<evidence type="ECO:0000313" key="1">
    <source>
        <dbReference type="Proteomes" id="UP000095287"/>
    </source>
</evidence>
<organism evidence="1 2">
    <name type="scientific">Steinernema glaseri</name>
    <dbReference type="NCBI Taxonomy" id="37863"/>
    <lineage>
        <taxon>Eukaryota</taxon>
        <taxon>Metazoa</taxon>
        <taxon>Ecdysozoa</taxon>
        <taxon>Nematoda</taxon>
        <taxon>Chromadorea</taxon>
        <taxon>Rhabditida</taxon>
        <taxon>Tylenchina</taxon>
        <taxon>Panagrolaimomorpha</taxon>
        <taxon>Strongyloidoidea</taxon>
        <taxon>Steinernematidae</taxon>
        <taxon>Steinernema</taxon>
    </lineage>
</organism>
<dbReference type="AlphaFoldDB" id="A0A1I8A593"/>
<reference evidence="2" key="1">
    <citation type="submission" date="2016-11" db="UniProtKB">
        <authorList>
            <consortium name="WormBaseParasite"/>
        </authorList>
    </citation>
    <scope>IDENTIFICATION</scope>
</reference>
<sequence length="162" mass="17643">MTNCQTYFGGQALSVAESELWSLAGETHSECKGVQIRAQNGEELPITTTVDAIVKNNHDIVAFHNTLYTVDGSSCPGKGSPVCSPFDRLGAKTTFGRCSLQRDRKPGEVHLGEGFAEWKAGFIEDLRSTKPEISRWTSVTLWGIPRELPINCWESGDSPVGA</sequence>
<evidence type="ECO:0000313" key="2">
    <source>
        <dbReference type="WBParaSite" id="L893_g33155.t1"/>
    </source>
</evidence>
<keyword evidence="1" id="KW-1185">Reference proteome</keyword>
<name>A0A1I8A593_9BILA</name>
<dbReference type="Proteomes" id="UP000095287">
    <property type="component" value="Unplaced"/>
</dbReference>
<proteinExistence type="predicted"/>
<protein>
    <submittedName>
        <fullName evidence="2">Lipase domain-containing protein</fullName>
    </submittedName>
</protein>
<accession>A0A1I8A593</accession>